<dbReference type="PROSITE" id="PS00778">
    <property type="entry name" value="HIS_ACID_PHOSPHAT_2"/>
    <property type="match status" value="1"/>
</dbReference>
<feature type="disulfide bond" evidence="5">
    <location>
        <begin position="405"/>
        <end position="413"/>
    </location>
</feature>
<dbReference type="CDD" id="cd07061">
    <property type="entry name" value="HP_HAP_like"/>
    <property type="match status" value="1"/>
</dbReference>
<evidence type="ECO:0000256" key="4">
    <source>
        <dbReference type="PIRSR" id="PIRSR000894-1"/>
    </source>
</evidence>
<dbReference type="OrthoDB" id="6509975at2759"/>
<dbReference type="RefSeq" id="XP_020078876.1">
    <property type="nucleotide sequence ID" value="XM_020220481.1"/>
</dbReference>
<keyword evidence="3" id="KW-0325">Glycoprotein</keyword>
<dbReference type="PIRSF" id="PIRSF000894">
    <property type="entry name" value="Acid_phosphatase"/>
    <property type="match status" value="1"/>
</dbReference>
<dbReference type="Pfam" id="PF00328">
    <property type="entry name" value="His_Phos_2"/>
    <property type="match status" value="1"/>
</dbReference>
<dbReference type="PANTHER" id="PTHR20963">
    <property type="entry name" value="MULTIPLE INOSITOL POLYPHOSPHATE PHOSPHATASE-RELATED"/>
    <property type="match status" value="1"/>
</dbReference>
<reference evidence="7" key="1">
    <citation type="submission" date="2016-05" db="EMBL/GenBank/DDBJ databases">
        <title>Comparative genomics of biotechnologically important yeasts.</title>
        <authorList>
            <consortium name="DOE Joint Genome Institute"/>
            <person name="Riley R."/>
            <person name="Haridas S."/>
            <person name="Wolfe K.H."/>
            <person name="Lopes M.R."/>
            <person name="Hittinger C.T."/>
            <person name="Goker M."/>
            <person name="Salamov A."/>
            <person name="Wisecaver J."/>
            <person name="Long T.M."/>
            <person name="Aerts A.L."/>
            <person name="Barry K."/>
            <person name="Choi C."/>
            <person name="Clum A."/>
            <person name="Coughlan A.Y."/>
            <person name="Deshpande S."/>
            <person name="Douglass A.P."/>
            <person name="Hanson S.J."/>
            <person name="Klenk H.-P."/>
            <person name="Labutti K."/>
            <person name="Lapidus A."/>
            <person name="Lindquist E."/>
            <person name="Lipzen A."/>
            <person name="Meier-Kolthoff J.P."/>
            <person name="Ohm R.A."/>
            <person name="Otillar R.P."/>
            <person name="Pangilinan J."/>
            <person name="Peng Y."/>
            <person name="Rokas A."/>
            <person name="Rosa C.A."/>
            <person name="Scheuner C."/>
            <person name="Sibirny A.A."/>
            <person name="Slot J.C."/>
            <person name="Stielow J.B."/>
            <person name="Sun H."/>
            <person name="Kurtzman C.P."/>
            <person name="Blackwell M."/>
            <person name="Grigoriev I.V."/>
            <person name="Jeffries T.W."/>
        </authorList>
    </citation>
    <scope>NUCLEOTIDE SEQUENCE [LARGE SCALE GENOMIC DNA]</scope>
    <source>
        <strain evidence="7">NRRL Y-1933</strain>
    </source>
</reference>
<evidence type="ECO:0000256" key="5">
    <source>
        <dbReference type="PIRSR" id="PIRSR000894-2"/>
    </source>
</evidence>
<proteinExistence type="inferred from homology"/>
<dbReference type="EMBL" id="KV454538">
    <property type="protein sequence ID" value="ODV69809.1"/>
    <property type="molecule type" value="Genomic_DNA"/>
</dbReference>
<accession>A0A1E4RRA2</accession>
<gene>
    <name evidence="6" type="ORF">HYPBUDRAFT_151409</name>
</gene>
<feature type="active site" description="Proton donor" evidence="4">
    <location>
        <position position="335"/>
    </location>
</feature>
<dbReference type="PROSITE" id="PS00616">
    <property type="entry name" value="HIS_ACID_PHOSPHAT_1"/>
    <property type="match status" value="1"/>
</dbReference>
<dbReference type="InterPro" id="IPR033379">
    <property type="entry name" value="Acid_Pase_AS"/>
</dbReference>
<dbReference type="GO" id="GO:0003993">
    <property type="term" value="F:acid phosphatase activity"/>
    <property type="evidence" value="ECO:0007669"/>
    <property type="project" value="TreeGrafter"/>
</dbReference>
<dbReference type="InterPro" id="IPR016274">
    <property type="entry name" value="Histidine_acid_Pase_euk"/>
</dbReference>
<dbReference type="SUPFAM" id="SSF53254">
    <property type="entry name" value="Phosphoglycerate mutase-like"/>
    <property type="match status" value="1"/>
</dbReference>
<dbReference type="GO" id="GO:0009277">
    <property type="term" value="C:fungal-type cell wall"/>
    <property type="evidence" value="ECO:0007669"/>
    <property type="project" value="TreeGrafter"/>
</dbReference>
<dbReference type="Gene3D" id="3.40.50.1240">
    <property type="entry name" value="Phosphoglycerate mutase-like"/>
    <property type="match status" value="1"/>
</dbReference>
<dbReference type="STRING" id="984485.A0A1E4RRA2"/>
<evidence type="ECO:0000313" key="6">
    <source>
        <dbReference type="EMBL" id="ODV69809.1"/>
    </source>
</evidence>
<evidence type="ECO:0000256" key="2">
    <source>
        <dbReference type="ARBA" id="ARBA00022801"/>
    </source>
</evidence>
<evidence type="ECO:0000256" key="3">
    <source>
        <dbReference type="ARBA" id="ARBA00023180"/>
    </source>
</evidence>
<keyword evidence="2" id="KW-0378">Hydrolase</keyword>
<keyword evidence="7" id="KW-1185">Reference proteome</keyword>
<dbReference type="GeneID" id="30995031"/>
<comment type="similarity">
    <text evidence="1">Belongs to the histidine acid phosphatase family.</text>
</comment>
<feature type="active site" description="Nucleophile" evidence="4">
    <location>
        <position position="73"/>
    </location>
</feature>
<feature type="disulfide bond" evidence="5">
    <location>
        <begin position="62"/>
        <end position="384"/>
    </location>
</feature>
<dbReference type="PANTHER" id="PTHR20963:SF18">
    <property type="entry name" value="ACID PHOSPHATASE PHO11-RELATED"/>
    <property type="match status" value="1"/>
</dbReference>
<sequence>MVSVSKLINGGLIASGQTVFQQLATPEQSSVQQYNIVRYLGGQGPYISATGSGISTDIPSQCSIEQVQVIHRHGERFPTTNKGQKFERIMDKFNNYANIFQGPLQFLNDYEYFVTDPSYYDMETTPENSNGLYAGTTDALRHGAAFRARYNSLYNQSEVLPVFTSSNTRVWQTSQYFIRGFLGDQYDPEHFKTVILSEDDEMGANSLTPASSCSAWDAEEKQTVIDQYNLDYLKDIQKRLLEKNKGLNLTTDDVQLLFDWCAYEINVRGSSPFCDLFTQDELVKNEYYIDLSQYYYDGNGNSAVLPIGSVLFNASLNLLKDSDSNNKIWLSFTHDTDIENYLAAVGIFQPENDLTPEYIPYPNIYHHAEMVPQGARVYTEKYKCNDDSSYVRYIVNDAVIPIKNCSSGPGFSCEFHHFENYVHDRLKGVNYADQCKIGNATSELSFYWDYNEVNYDAKLSRFSY</sequence>
<protein>
    <submittedName>
        <fullName evidence="6">Acid phosphatase</fullName>
    </submittedName>
</protein>
<name>A0A1E4RRA2_9ASCO</name>
<dbReference type="InterPro" id="IPR029033">
    <property type="entry name" value="His_PPase_superfam"/>
</dbReference>
<dbReference type="Proteomes" id="UP000095085">
    <property type="component" value="Unassembled WGS sequence"/>
</dbReference>
<evidence type="ECO:0000256" key="1">
    <source>
        <dbReference type="ARBA" id="ARBA00005375"/>
    </source>
</evidence>
<organism evidence="6 7">
    <name type="scientific">Hyphopichia burtonii NRRL Y-1933</name>
    <dbReference type="NCBI Taxonomy" id="984485"/>
    <lineage>
        <taxon>Eukaryota</taxon>
        <taxon>Fungi</taxon>
        <taxon>Dikarya</taxon>
        <taxon>Ascomycota</taxon>
        <taxon>Saccharomycotina</taxon>
        <taxon>Pichiomycetes</taxon>
        <taxon>Debaryomycetaceae</taxon>
        <taxon>Hyphopichia</taxon>
    </lineage>
</organism>
<evidence type="ECO:0000313" key="7">
    <source>
        <dbReference type="Proteomes" id="UP000095085"/>
    </source>
</evidence>
<dbReference type="InterPro" id="IPR000560">
    <property type="entry name" value="His_Pase_clade-2"/>
</dbReference>
<feature type="disulfide bond" evidence="5">
    <location>
        <begin position="261"/>
        <end position="274"/>
    </location>
</feature>
<dbReference type="AlphaFoldDB" id="A0A1E4RRA2"/>
<keyword evidence="5" id="KW-1015">Disulfide bond</keyword>